<dbReference type="EMBL" id="AWXV01000001">
    <property type="protein sequence ID" value="KIE64297.1"/>
    <property type="molecule type" value="Genomic_DNA"/>
</dbReference>
<dbReference type="HOGENOM" id="CLU_3326102_0_0_6"/>
<accession>A0A0C1S175</accession>
<protein>
    <submittedName>
        <fullName evidence="1">Uncharacterized protein</fullName>
    </submittedName>
</protein>
<evidence type="ECO:0000313" key="2">
    <source>
        <dbReference type="Proteomes" id="UP000054529"/>
    </source>
</evidence>
<gene>
    <name evidence="1" type="ORF">P689_12321</name>
</gene>
<organism evidence="1 2">
    <name type="scientific">Candidatus Riesia pediculischaeffi PTSU</name>
    <dbReference type="NCBI Taxonomy" id="1401651"/>
    <lineage>
        <taxon>Bacteria</taxon>
        <taxon>Pseudomonadati</taxon>
        <taxon>Pseudomonadota</taxon>
        <taxon>Gammaproteobacteria</taxon>
        <taxon>Enterobacterales</taxon>
        <taxon>Enterobacteriaceae</taxon>
        <taxon>Candidatus Riesia</taxon>
    </lineage>
</organism>
<dbReference type="AlphaFoldDB" id="A0A0C1S175"/>
<comment type="caution">
    <text evidence="1">The sequence shown here is derived from an EMBL/GenBank/DDBJ whole genome shotgun (WGS) entry which is preliminary data.</text>
</comment>
<dbReference type="Proteomes" id="UP000054529">
    <property type="component" value="Unassembled WGS sequence"/>
</dbReference>
<reference evidence="1 2" key="1">
    <citation type="journal article" date="2014" name="G3 (Bethesda)">
        <title>Genome sequence of Candidatus Riesia pediculischaeffi, endosymbiont of chimpanzee lice, and genomic comparison of recently acquired endosymbionts from human and chimpanzee lice.</title>
        <authorList>
            <person name="Boyd B.M."/>
            <person name="Allen J.M."/>
            <person name="de Crecy-Lagard V."/>
            <person name="Reed D.L."/>
        </authorList>
    </citation>
    <scope>NUCLEOTIDE SEQUENCE [LARGE SCALE GENOMIC DNA]</scope>
    <source>
        <strain evidence="1 2">PTSU</strain>
    </source>
</reference>
<evidence type="ECO:0000313" key="1">
    <source>
        <dbReference type="EMBL" id="KIE64297.1"/>
    </source>
</evidence>
<proteinExistence type="predicted"/>
<sequence length="38" mass="4645">MIRAFQIIPMKSFSCLLFSFRNEIFLQKNIDLHFIRIL</sequence>
<name>A0A0C1S175_9ENTR</name>